<dbReference type="Proteomes" id="UP000269923">
    <property type="component" value="Unassembled WGS sequence"/>
</dbReference>
<protein>
    <recommendedName>
        <fullName evidence="1">Haemolysin activator HlyB C-terminal domain-containing protein</fullName>
    </recommendedName>
</protein>
<evidence type="ECO:0000259" key="1">
    <source>
        <dbReference type="Pfam" id="PF03865"/>
    </source>
</evidence>
<dbReference type="GO" id="GO:0046819">
    <property type="term" value="P:protein secretion by the type V secretion system"/>
    <property type="evidence" value="ECO:0007669"/>
    <property type="project" value="TreeGrafter"/>
</dbReference>
<dbReference type="GO" id="GO:0098046">
    <property type="term" value="C:type V protein secretion system complex"/>
    <property type="evidence" value="ECO:0007669"/>
    <property type="project" value="TreeGrafter"/>
</dbReference>
<accession>A0A3P2A092</accession>
<dbReference type="STRING" id="1121352.GCA_000620925_01859"/>
<gene>
    <name evidence="2" type="ORF">EII21_10810</name>
</gene>
<dbReference type="RefSeq" id="WP_124796362.1">
    <property type="nucleotide sequence ID" value="NZ_RQYC01000032.1"/>
</dbReference>
<dbReference type="Pfam" id="PF03865">
    <property type="entry name" value="ShlB"/>
    <property type="match status" value="1"/>
</dbReference>
<evidence type="ECO:0000313" key="3">
    <source>
        <dbReference type="Proteomes" id="UP000269923"/>
    </source>
</evidence>
<comment type="caution">
    <text evidence="2">The sequence shown here is derived from an EMBL/GenBank/DDBJ whole genome shotgun (WGS) entry which is preliminary data.</text>
</comment>
<reference evidence="2 3" key="1">
    <citation type="submission" date="2018-11" db="EMBL/GenBank/DDBJ databases">
        <title>Genomes From Bacteria Associated with the Canine Oral Cavity: a Test Case for Automated Genome-Based Taxonomic Assignment.</title>
        <authorList>
            <person name="Coil D.A."/>
            <person name="Jospin G."/>
            <person name="Darling A.E."/>
            <person name="Wallis C."/>
            <person name="Davis I.J."/>
            <person name="Harris S."/>
            <person name="Eisen J.A."/>
            <person name="Holcombe L.J."/>
            <person name="O'Flynn C."/>
        </authorList>
    </citation>
    <scope>NUCLEOTIDE SEQUENCE [LARGE SCALE GENOMIC DNA]</scope>
    <source>
        <strain evidence="2 3">COT-280</strain>
    </source>
</reference>
<organism evidence="2 3">
    <name type="scientific">Conchiformibius steedae</name>
    <dbReference type="NCBI Taxonomy" id="153493"/>
    <lineage>
        <taxon>Bacteria</taxon>
        <taxon>Pseudomonadati</taxon>
        <taxon>Pseudomonadota</taxon>
        <taxon>Betaproteobacteria</taxon>
        <taxon>Neisseriales</taxon>
        <taxon>Neisseriaceae</taxon>
        <taxon>Conchiformibius</taxon>
    </lineage>
</organism>
<dbReference type="Gene3D" id="2.40.160.50">
    <property type="entry name" value="membrane protein fhac: a member of the omp85/tpsb transporter family"/>
    <property type="match status" value="1"/>
</dbReference>
<dbReference type="InterPro" id="IPR005565">
    <property type="entry name" value="Hemolysn_activator_HlyB_C"/>
</dbReference>
<dbReference type="OrthoDB" id="572300at2"/>
<name>A0A3P2A092_9NEIS</name>
<keyword evidence="3" id="KW-1185">Reference proteome</keyword>
<dbReference type="AlphaFoldDB" id="A0A3P2A092"/>
<dbReference type="PANTHER" id="PTHR34597">
    <property type="entry name" value="SLR1661 PROTEIN"/>
    <property type="match status" value="1"/>
</dbReference>
<dbReference type="EMBL" id="RQYC01000032">
    <property type="protein sequence ID" value="RRD88812.1"/>
    <property type="molecule type" value="Genomic_DNA"/>
</dbReference>
<proteinExistence type="predicted"/>
<dbReference type="GO" id="GO:0008320">
    <property type="term" value="F:protein transmembrane transporter activity"/>
    <property type="evidence" value="ECO:0007669"/>
    <property type="project" value="TreeGrafter"/>
</dbReference>
<feature type="domain" description="Haemolysin activator HlyB C-terminal" evidence="1">
    <location>
        <begin position="8"/>
        <end position="128"/>
    </location>
</feature>
<sequence>MDEDARLLDAAAAKTQGRYHKFNANVGHNRFITQNLSVSGNLSGQWANKNLDSGEQISAGGADGVSGYRSNDVSADTGIMAQTELRYTFNPYFAISGFFDVARMRQQQKPYTTGKNTLSLYGGGIGAEVRAKGFYLQSKVALRGSDDGASDKKRALWWLKAGYTF</sequence>
<dbReference type="PANTHER" id="PTHR34597:SF1">
    <property type="entry name" value="HEME_HEMOPEXIN TRANSPORTER PROTEIN HUXB"/>
    <property type="match status" value="1"/>
</dbReference>
<dbReference type="InterPro" id="IPR051544">
    <property type="entry name" value="TPS_OM_transporter"/>
</dbReference>
<evidence type="ECO:0000313" key="2">
    <source>
        <dbReference type="EMBL" id="RRD88812.1"/>
    </source>
</evidence>